<reference evidence="1" key="1">
    <citation type="submission" date="2018-04" db="EMBL/GenBank/DDBJ databases">
        <title>Genomes of the Obligate Erwinia dacicola and Facultative Enterobacter sp. OLF Endosymbionts of the Olive Fruit fly, Bactrocera oleae.</title>
        <authorList>
            <person name="Estes A.M."/>
            <person name="Hearn D.J."/>
            <person name="Agarwal S."/>
            <person name="Pierson E.A."/>
            <person name="Dunning-Hotopp J.C."/>
        </authorList>
    </citation>
    <scope>NUCLEOTIDE SEQUENCE [LARGE SCALE GENOMIC DNA]</scope>
    <source>
        <strain evidence="1">Oroville</strain>
    </source>
</reference>
<dbReference type="Proteomes" id="UP000244334">
    <property type="component" value="Unassembled WGS sequence"/>
</dbReference>
<evidence type="ECO:0000313" key="2">
    <source>
        <dbReference type="Proteomes" id="UP000244334"/>
    </source>
</evidence>
<dbReference type="AlphaFoldDB" id="A0A328TTD4"/>
<sequence length="50" mass="5370">MDIALADARLRRAKSANSGYSVMITKADSVEYASPKKADRETAWLPGAAD</sequence>
<keyword evidence="2" id="KW-1185">Reference proteome</keyword>
<name>A0A328TTD4_9GAMM</name>
<organism evidence="1 2">
    <name type="scientific">Candidatus Erwinia dacicola</name>
    <dbReference type="NCBI Taxonomy" id="252393"/>
    <lineage>
        <taxon>Bacteria</taxon>
        <taxon>Pseudomonadati</taxon>
        <taxon>Pseudomonadota</taxon>
        <taxon>Gammaproteobacteria</taxon>
        <taxon>Enterobacterales</taxon>
        <taxon>Erwiniaceae</taxon>
        <taxon>Erwinia</taxon>
    </lineage>
</organism>
<comment type="caution">
    <text evidence="1">The sequence shown here is derived from an EMBL/GenBank/DDBJ whole genome shotgun (WGS) entry which is preliminary data.</text>
</comment>
<accession>A0A328TTD4</accession>
<evidence type="ECO:0000313" key="1">
    <source>
        <dbReference type="EMBL" id="RAP72075.1"/>
    </source>
</evidence>
<proteinExistence type="predicted"/>
<protein>
    <submittedName>
        <fullName evidence="1">Uncharacterized protein</fullName>
    </submittedName>
</protein>
<dbReference type="EMBL" id="LJAM02000067">
    <property type="protein sequence ID" value="RAP72075.1"/>
    <property type="molecule type" value="Genomic_DNA"/>
</dbReference>
<gene>
    <name evidence="1" type="ORF">ACZ87_01099</name>
</gene>